<organism evidence="10 11">
    <name type="scientific">Sporosarcina newyorkensis</name>
    <dbReference type="NCBI Taxonomy" id="759851"/>
    <lineage>
        <taxon>Bacteria</taxon>
        <taxon>Bacillati</taxon>
        <taxon>Bacillota</taxon>
        <taxon>Bacilli</taxon>
        <taxon>Bacillales</taxon>
        <taxon>Caryophanaceae</taxon>
        <taxon>Sporosarcina</taxon>
    </lineage>
</organism>
<dbReference type="EMBL" id="FUYJ01000006">
    <property type="protein sequence ID" value="SKB02436.1"/>
    <property type="molecule type" value="Genomic_DNA"/>
</dbReference>
<dbReference type="NCBIfam" id="TIGR00796">
    <property type="entry name" value="livcs"/>
    <property type="match status" value="1"/>
</dbReference>
<dbReference type="GO" id="GO:0015188">
    <property type="term" value="F:L-isoleucine transmembrane transporter activity"/>
    <property type="evidence" value="ECO:0007669"/>
    <property type="project" value="TreeGrafter"/>
</dbReference>
<dbReference type="GO" id="GO:0005886">
    <property type="term" value="C:plasma membrane"/>
    <property type="evidence" value="ECO:0007669"/>
    <property type="project" value="UniProtKB-SubCell"/>
</dbReference>
<feature type="transmembrane region" description="Helical" evidence="9">
    <location>
        <begin position="192"/>
        <end position="211"/>
    </location>
</feature>
<dbReference type="GO" id="GO:0005304">
    <property type="term" value="F:L-valine transmembrane transporter activity"/>
    <property type="evidence" value="ECO:0007669"/>
    <property type="project" value="TreeGrafter"/>
</dbReference>
<proteinExistence type="inferred from homology"/>
<feature type="transmembrane region" description="Helical" evidence="9">
    <location>
        <begin position="232"/>
        <end position="250"/>
    </location>
</feature>
<dbReference type="Proteomes" id="UP000190042">
    <property type="component" value="Unassembled WGS sequence"/>
</dbReference>
<evidence type="ECO:0000256" key="8">
    <source>
        <dbReference type="ARBA" id="ARBA00023136"/>
    </source>
</evidence>
<feature type="transmembrane region" description="Helical" evidence="9">
    <location>
        <begin position="314"/>
        <end position="335"/>
    </location>
</feature>
<evidence type="ECO:0000256" key="9">
    <source>
        <dbReference type="RuleBase" id="RU362122"/>
    </source>
</evidence>
<keyword evidence="11" id="KW-1185">Reference proteome</keyword>
<accession>A0A1T4YL02</accession>
<evidence type="ECO:0000256" key="3">
    <source>
        <dbReference type="ARBA" id="ARBA00022448"/>
    </source>
</evidence>
<comment type="function">
    <text evidence="9">Component of the transport system for branched-chain amino acids.</text>
</comment>
<evidence type="ECO:0000256" key="5">
    <source>
        <dbReference type="ARBA" id="ARBA00022692"/>
    </source>
</evidence>
<evidence type="ECO:0000256" key="1">
    <source>
        <dbReference type="ARBA" id="ARBA00004651"/>
    </source>
</evidence>
<feature type="transmembrane region" description="Helical" evidence="9">
    <location>
        <begin position="76"/>
        <end position="98"/>
    </location>
</feature>
<dbReference type="AlphaFoldDB" id="A0A1T4YL02"/>
<feature type="transmembrane region" description="Helical" evidence="9">
    <location>
        <begin position="118"/>
        <end position="139"/>
    </location>
</feature>
<evidence type="ECO:0000256" key="4">
    <source>
        <dbReference type="ARBA" id="ARBA00022475"/>
    </source>
</evidence>
<evidence type="ECO:0000313" key="11">
    <source>
        <dbReference type="Proteomes" id="UP000190042"/>
    </source>
</evidence>
<evidence type="ECO:0000256" key="7">
    <source>
        <dbReference type="ARBA" id="ARBA00022989"/>
    </source>
</evidence>
<feature type="transmembrane region" description="Helical" evidence="9">
    <location>
        <begin position="374"/>
        <end position="392"/>
    </location>
</feature>
<feature type="transmembrane region" description="Helical" evidence="9">
    <location>
        <begin position="412"/>
        <end position="432"/>
    </location>
</feature>
<dbReference type="GO" id="GO:0015818">
    <property type="term" value="P:isoleucine transport"/>
    <property type="evidence" value="ECO:0007669"/>
    <property type="project" value="TreeGrafter"/>
</dbReference>
<feature type="transmembrane region" description="Helical" evidence="9">
    <location>
        <begin position="281"/>
        <end position="302"/>
    </location>
</feature>
<keyword evidence="4" id="KW-1003">Cell membrane</keyword>
<sequence length="441" mass="46493">MNSFTRFDTIKLGLTMFALFFGAGNMIFPPLLGQQAGTQMWITLAGFLITGVGLPYLGVIAVTMSGNQLSDLAGKASPIFATFFPFIVYLALGPFFGVPRTATVSFEIAVSPFVPSSHHGLALALFSIVFFAVTVWLSMKPNKMVDRFGSLLTPVLLAIVTLIVVIGIVNPLDAAGAPQGAFAEDFFIKGFIEGYGTMDAMAALVFSIIVINAVKAKGITDRKAITSITMRAGLIAVVGLSLVYAGLAYLGTTSRGVAAGATNGGDILAKLAYALMGNNGLYLLGAAVTLACLTTSVGLVSASATYLSRVVTAIPYKAFVVIICGFSTIVANIGLTKLLAVTIPVLIGIYPLAIVLISFRLFHKVFRGYHEVYIFGLVAAGVIGLFDMLIAFGLELKPVVKVLGYLPLYEQGVGWIVPVLVFGLIGFVIAFAQGKPRVTQD</sequence>
<feature type="transmembrane region" description="Helical" evidence="9">
    <location>
        <begin position="12"/>
        <end position="28"/>
    </location>
</feature>
<feature type="transmembrane region" description="Helical" evidence="9">
    <location>
        <begin position="40"/>
        <end position="64"/>
    </location>
</feature>
<keyword evidence="6 9" id="KW-0029">Amino-acid transport</keyword>
<evidence type="ECO:0000256" key="6">
    <source>
        <dbReference type="ARBA" id="ARBA00022970"/>
    </source>
</evidence>
<name>A0A1T4YL02_9BACL</name>
<dbReference type="PANTHER" id="PTHR30588">
    <property type="entry name" value="BRANCHED-CHAIN AMINO ACID TRANSPORT SYSTEM 2 CARRIER PROTEIN"/>
    <property type="match status" value="1"/>
</dbReference>
<evidence type="ECO:0000256" key="2">
    <source>
        <dbReference type="ARBA" id="ARBA00008540"/>
    </source>
</evidence>
<protein>
    <recommendedName>
        <fullName evidence="9">Branched-chain amino acid transport system carrier protein</fullName>
    </recommendedName>
</protein>
<keyword evidence="3 9" id="KW-0813">Transport</keyword>
<dbReference type="InterPro" id="IPR004685">
    <property type="entry name" value="Brnchd-chn_aa_trnsp_Livcs"/>
</dbReference>
<feature type="transmembrane region" description="Helical" evidence="9">
    <location>
        <begin position="151"/>
        <end position="172"/>
    </location>
</feature>
<comment type="subcellular location">
    <subcellularLocation>
        <location evidence="1 9">Cell membrane</location>
        <topology evidence="1 9">Multi-pass membrane protein</topology>
    </subcellularLocation>
</comment>
<dbReference type="GO" id="GO:0015820">
    <property type="term" value="P:L-leucine transport"/>
    <property type="evidence" value="ECO:0007669"/>
    <property type="project" value="TreeGrafter"/>
</dbReference>
<evidence type="ECO:0000313" key="10">
    <source>
        <dbReference type="EMBL" id="SKB02436.1"/>
    </source>
</evidence>
<reference evidence="11" key="1">
    <citation type="submission" date="2017-02" db="EMBL/GenBank/DDBJ databases">
        <authorList>
            <person name="Varghese N."/>
            <person name="Submissions S."/>
        </authorList>
    </citation>
    <scope>NUCLEOTIDE SEQUENCE [LARGE SCALE GENOMIC DNA]</scope>
    <source>
        <strain evidence="11">DSM 23966</strain>
    </source>
</reference>
<keyword evidence="5 9" id="KW-0812">Transmembrane</keyword>
<dbReference type="Pfam" id="PF05525">
    <property type="entry name" value="Branch_AA_trans"/>
    <property type="match status" value="1"/>
</dbReference>
<dbReference type="PANTHER" id="PTHR30588:SF8">
    <property type="entry name" value="BRANCHED-CHAIN AMINO ACID PERMEASE BRAB"/>
    <property type="match status" value="1"/>
</dbReference>
<keyword evidence="7 9" id="KW-1133">Transmembrane helix</keyword>
<keyword evidence="8 9" id="KW-0472">Membrane</keyword>
<feature type="transmembrane region" description="Helical" evidence="9">
    <location>
        <begin position="341"/>
        <end position="362"/>
    </location>
</feature>
<dbReference type="RefSeq" id="WP_009497892.1">
    <property type="nucleotide sequence ID" value="NZ_FUYJ01000006.1"/>
</dbReference>
<comment type="similarity">
    <text evidence="2 9">Belongs to the branched chain amino acid transporter family.</text>
</comment>
<dbReference type="GO" id="GO:0015190">
    <property type="term" value="F:L-leucine transmembrane transporter activity"/>
    <property type="evidence" value="ECO:0007669"/>
    <property type="project" value="TreeGrafter"/>
</dbReference>
<gene>
    <name evidence="10" type="ORF">SAMN04244570_2953</name>
</gene>